<dbReference type="NCBIfam" id="TIGR01451">
    <property type="entry name" value="B_ant_repeat"/>
    <property type="match status" value="3"/>
</dbReference>
<dbReference type="InterPro" id="IPR051172">
    <property type="entry name" value="Chlamydia_OmcB"/>
</dbReference>
<evidence type="ECO:0000313" key="2">
    <source>
        <dbReference type="EMBL" id="WGX75204.1"/>
    </source>
</evidence>
<dbReference type="Proteomes" id="UP001239169">
    <property type="component" value="Chromosome"/>
</dbReference>
<evidence type="ECO:0000313" key="3">
    <source>
        <dbReference type="Proteomes" id="UP001239169"/>
    </source>
</evidence>
<keyword evidence="3" id="KW-1185">Reference proteome</keyword>
<gene>
    <name evidence="2" type="ORF">QJS64_14250</name>
</gene>
<accession>A0ABY8R0Y3</accession>
<dbReference type="InterPro" id="IPR047589">
    <property type="entry name" value="DUF11_rpt"/>
</dbReference>
<protein>
    <submittedName>
        <fullName evidence="2">Prenyltransferase/squalene oxidase repeat-containing protein</fullName>
    </submittedName>
</protein>
<proteinExistence type="predicted"/>
<dbReference type="Gene3D" id="1.50.10.20">
    <property type="match status" value="2"/>
</dbReference>
<dbReference type="InterPro" id="IPR001434">
    <property type="entry name" value="OmcB-like_DUF11"/>
</dbReference>
<sequence length="881" mass="96416">MIDPTLINQRIELGLDWVTSNQNQDGSFGTLYPILNTSLVVLELEQYAISLGVDPLDIEYKYYSQLISGLEYIFSNSKSNSYGIYYEEDENINYTTGVVLVAICSSQSPNTIISTGPYFIQGLTYKSLAQYIVNYLTYSQEPDGGWGYSINNYDNVANNYVSGYVGLGILFATSPLYDFNLSISSDLIQNFTTWVNYIQNDNGGSGYSKPNEDIDILKTGNLLIEMNLLKFSQTDNVVISASNYIANTWYEPACFMCPGWNANPANYQATYALMSGLTGYGFSQINQTVYPFNQIDYIDDVTTVLIEQQNSDGSFDPVPYDFQQSDKMLSTIWALLTLQAALTSSDNIIIELSSDKSSVRQNDIVKYTVRVSNIGNINVFNSIIKDEIPSALSFIEGSVIIDGVPQPIEVSPITGIPINSVNIGKVRVISFKCKVLASTDTVIDNVSSIVFDYFQPYGITIQTQTNYSNVVSIKCIILRGIGITGELNKITAVVGEILNYTIDITNNSDGPYYNTNVIASLDSNLQYMNNLKINGIAKAGNITTGVNLGTLSAGSVTVIKFDAKVVSVPPSGIISTQITVNYDNNKSSSIEQLQLAAHKSADRIKSKISESVTTTIDIEVIVVDSKVSVSKQCSSTLIQIGETATYDIEIVNSGELSSISTLLTDIFPPELQVIEIKADGNVISGDASVGIKLGSISSGDKKIVSIVVKAVGAIDEYLNNSIITMKFLPIIEGEISTLILNAISNNTLSVAGPKLMLTQFIFPTAVKIYEEVIIEIRAKNTGSSTIQNVVVTNLLPTSLKYVPCSLCINGCNSMYESISCGIYLGTIHPEQEFIIQFKAQLIDDSFDPIYNFSQANFYYNNSANLIVRGYVNSNLAYLFID</sequence>
<dbReference type="InterPro" id="IPR008930">
    <property type="entry name" value="Terpenoid_cyclase/PrenylTrfase"/>
</dbReference>
<reference evidence="2 3" key="1">
    <citation type="submission" date="2023-04" db="EMBL/GenBank/DDBJ databases">
        <title>Bacteria Genome Submission.</title>
        <authorList>
            <person name="Isaac P."/>
        </authorList>
    </citation>
    <scope>NUCLEOTIDE SEQUENCE [LARGE SCALE GENOMIC DNA]</scope>
    <source>
        <strain evidence="2 3">SampleS7P1</strain>
    </source>
</reference>
<dbReference type="Pfam" id="PF01345">
    <property type="entry name" value="DUF11"/>
    <property type="match status" value="2"/>
</dbReference>
<dbReference type="EMBL" id="CP124685">
    <property type="protein sequence ID" value="WGX75204.1"/>
    <property type="molecule type" value="Genomic_DNA"/>
</dbReference>
<dbReference type="PANTHER" id="PTHR34819:SF3">
    <property type="entry name" value="CELL SURFACE PROTEIN"/>
    <property type="match status" value="1"/>
</dbReference>
<feature type="domain" description="DUF11" evidence="1">
    <location>
        <begin position="627"/>
        <end position="723"/>
    </location>
</feature>
<organism evidence="2 3">
    <name type="scientific">Paraclostridium bifermentans</name>
    <name type="common">Clostridium bifermentans</name>
    <dbReference type="NCBI Taxonomy" id="1490"/>
    <lineage>
        <taxon>Bacteria</taxon>
        <taxon>Bacillati</taxon>
        <taxon>Bacillota</taxon>
        <taxon>Clostridia</taxon>
        <taxon>Peptostreptococcales</taxon>
        <taxon>Peptostreptococcaceae</taxon>
        <taxon>Paraclostridium</taxon>
    </lineage>
</organism>
<evidence type="ECO:0000259" key="1">
    <source>
        <dbReference type="Pfam" id="PF01345"/>
    </source>
</evidence>
<dbReference type="SUPFAM" id="SSF48239">
    <property type="entry name" value="Terpenoid cyclases/Protein prenyltransferases"/>
    <property type="match status" value="1"/>
</dbReference>
<dbReference type="PANTHER" id="PTHR34819">
    <property type="entry name" value="LARGE CYSTEINE-RICH PERIPLASMIC PROTEIN OMCB"/>
    <property type="match status" value="1"/>
</dbReference>
<name>A0ABY8R0Y3_PARBF</name>
<feature type="domain" description="DUF11" evidence="1">
    <location>
        <begin position="350"/>
        <end position="447"/>
    </location>
</feature>